<gene>
    <name evidence="2" type="ORF">O3P69_006556</name>
</gene>
<organism evidence="2 3">
    <name type="scientific">Scylla paramamosain</name>
    <name type="common">Mud crab</name>
    <dbReference type="NCBI Taxonomy" id="85552"/>
    <lineage>
        <taxon>Eukaryota</taxon>
        <taxon>Metazoa</taxon>
        <taxon>Ecdysozoa</taxon>
        <taxon>Arthropoda</taxon>
        <taxon>Crustacea</taxon>
        <taxon>Multicrustacea</taxon>
        <taxon>Malacostraca</taxon>
        <taxon>Eumalacostraca</taxon>
        <taxon>Eucarida</taxon>
        <taxon>Decapoda</taxon>
        <taxon>Pleocyemata</taxon>
        <taxon>Brachyura</taxon>
        <taxon>Eubrachyura</taxon>
        <taxon>Portunoidea</taxon>
        <taxon>Portunidae</taxon>
        <taxon>Portuninae</taxon>
        <taxon>Scylla</taxon>
    </lineage>
</organism>
<keyword evidence="3" id="KW-1185">Reference proteome</keyword>
<sequence>MFFHLATPAADIAKPKLRVASPHVPGVRMKAPTTPTPRLLLVRDTGHRSHASRHSTIPPRRRRRRHTSRNAMH</sequence>
<dbReference type="EMBL" id="JARAKH010000019">
    <property type="protein sequence ID" value="KAK8394439.1"/>
    <property type="molecule type" value="Genomic_DNA"/>
</dbReference>
<accession>A0AAW0U305</accession>
<protein>
    <submittedName>
        <fullName evidence="2">Uncharacterized protein</fullName>
    </submittedName>
</protein>
<feature type="compositionally biased region" description="Basic residues" evidence="1">
    <location>
        <begin position="48"/>
        <end position="73"/>
    </location>
</feature>
<name>A0AAW0U305_SCYPA</name>
<evidence type="ECO:0000256" key="1">
    <source>
        <dbReference type="SAM" id="MobiDB-lite"/>
    </source>
</evidence>
<evidence type="ECO:0000313" key="3">
    <source>
        <dbReference type="Proteomes" id="UP001487740"/>
    </source>
</evidence>
<dbReference type="AlphaFoldDB" id="A0AAW0U305"/>
<dbReference type="Proteomes" id="UP001487740">
    <property type="component" value="Unassembled WGS sequence"/>
</dbReference>
<proteinExistence type="predicted"/>
<evidence type="ECO:0000313" key="2">
    <source>
        <dbReference type="EMBL" id="KAK8394439.1"/>
    </source>
</evidence>
<feature type="region of interest" description="Disordered" evidence="1">
    <location>
        <begin position="23"/>
        <end position="73"/>
    </location>
</feature>
<reference evidence="2 3" key="1">
    <citation type="submission" date="2023-03" db="EMBL/GenBank/DDBJ databases">
        <title>High-quality genome of Scylla paramamosain provides insights in environmental adaptation.</title>
        <authorList>
            <person name="Zhang L."/>
        </authorList>
    </citation>
    <scope>NUCLEOTIDE SEQUENCE [LARGE SCALE GENOMIC DNA]</scope>
    <source>
        <strain evidence="2">LZ_2023a</strain>
        <tissue evidence="2">Muscle</tissue>
    </source>
</reference>
<comment type="caution">
    <text evidence="2">The sequence shown here is derived from an EMBL/GenBank/DDBJ whole genome shotgun (WGS) entry which is preliminary data.</text>
</comment>